<dbReference type="PANTHER" id="PTHR48050">
    <property type="entry name" value="STEROL 3-BETA-GLUCOSYLTRANSFERASE"/>
    <property type="match status" value="1"/>
</dbReference>
<name>A0A318NBS6_9ACTN</name>
<dbReference type="InterPro" id="IPR030953">
    <property type="entry name" value="Glycosyl_450act"/>
</dbReference>
<accession>A0A318NBS6</accession>
<gene>
    <name evidence="7" type="ORF">C7C45_31935</name>
</gene>
<comment type="caution">
    <text evidence="7">The sequence shown here is derived from an EMBL/GenBank/DDBJ whole genome shotgun (WGS) entry which is preliminary data.</text>
</comment>
<protein>
    <submittedName>
        <fullName evidence="7">Glycosyl transferase family 28</fullName>
    </submittedName>
</protein>
<dbReference type="EMBL" id="PYBV01000062">
    <property type="protein sequence ID" value="PYC63451.1"/>
    <property type="molecule type" value="Genomic_DNA"/>
</dbReference>
<organism evidence="7 8">
    <name type="scientific">Micromonospora arborensis</name>
    <dbReference type="NCBI Taxonomy" id="2116518"/>
    <lineage>
        <taxon>Bacteria</taxon>
        <taxon>Bacillati</taxon>
        <taxon>Actinomycetota</taxon>
        <taxon>Actinomycetes</taxon>
        <taxon>Micromonosporales</taxon>
        <taxon>Micromonosporaceae</taxon>
        <taxon>Micromonospora</taxon>
    </lineage>
</organism>
<proteinExistence type="inferred from homology"/>
<dbReference type="InterPro" id="IPR002213">
    <property type="entry name" value="UDP_glucos_trans"/>
</dbReference>
<comment type="similarity">
    <text evidence="1">Belongs to the glycosyltransferase 28 family.</text>
</comment>
<keyword evidence="4" id="KW-0045">Antibiotic biosynthesis</keyword>
<dbReference type="Gene3D" id="3.40.50.2000">
    <property type="entry name" value="Glycogen Phosphorylase B"/>
    <property type="match status" value="2"/>
</dbReference>
<dbReference type="NCBIfam" id="TIGR04516">
    <property type="entry name" value="glycosyl_450act"/>
    <property type="match status" value="1"/>
</dbReference>
<dbReference type="RefSeq" id="WP_110568482.1">
    <property type="nucleotide sequence ID" value="NZ_PYBV01000062.1"/>
</dbReference>
<evidence type="ECO:0000313" key="8">
    <source>
        <dbReference type="Proteomes" id="UP000248333"/>
    </source>
</evidence>
<evidence type="ECO:0000256" key="4">
    <source>
        <dbReference type="ARBA" id="ARBA00023194"/>
    </source>
</evidence>
<dbReference type="InterPro" id="IPR050426">
    <property type="entry name" value="Glycosyltransferase_28"/>
</dbReference>
<dbReference type="Pfam" id="PF06722">
    <property type="entry name" value="EryCIII-like_C"/>
    <property type="match status" value="1"/>
</dbReference>
<evidence type="ECO:0000256" key="3">
    <source>
        <dbReference type="ARBA" id="ARBA00022679"/>
    </source>
</evidence>
<evidence type="ECO:0000256" key="2">
    <source>
        <dbReference type="ARBA" id="ARBA00022676"/>
    </source>
</evidence>
<feature type="domain" description="Erythromycin biosynthesis protein CIII-like C-terminal" evidence="5">
    <location>
        <begin position="280"/>
        <end position="423"/>
    </location>
</feature>
<evidence type="ECO:0000259" key="6">
    <source>
        <dbReference type="Pfam" id="PF21036"/>
    </source>
</evidence>
<dbReference type="InterPro" id="IPR010610">
    <property type="entry name" value="EryCIII-like_C"/>
</dbReference>
<dbReference type="CDD" id="cd03784">
    <property type="entry name" value="GT1_Gtf-like"/>
    <property type="match status" value="1"/>
</dbReference>
<evidence type="ECO:0000259" key="5">
    <source>
        <dbReference type="Pfam" id="PF06722"/>
    </source>
</evidence>
<dbReference type="Pfam" id="PF21036">
    <property type="entry name" value="EryCIII-like_N"/>
    <property type="match status" value="1"/>
</dbReference>
<dbReference type="AlphaFoldDB" id="A0A318NBS6"/>
<sequence>MRVLATVFATKPHLFNLVPVLAALRAAGHEVWIASHPDLMDTIERIGFTGVPVGNELNMMASLQAQDGADRGASNWESLTSGMTETREERLTWNYVLGAFTMGCSADYDYVTDQAMLDELVELAREWQPHLVIWDALTFAGAIAAHASGAAHARMLFGIDYISRMYDRYLGLMAEQPVGRRDDPVTDWISGRLARAGCTGTPGPDLVREMMTGQVTIDPTPGWMQLPLTVPRLPVRYVPFNGPSTIPDWVHETPSRPRVCLSLGVSGQLLGGDFVSVVDLVTALAELDVEVVATLNADQLAAVDALPDNVRAVDFVPLNDLLPTCAAIVQHGGFGTLGNVLVHGVPSLTVPAPWWDERDLGRKLHERRAGIHLEPGDVTPHRLTEAVASLLGDPVYRERAAAVRAEILATPPPGELTRALEDLASERMGLTR</sequence>
<reference evidence="7 8" key="1">
    <citation type="submission" date="2018-03" db="EMBL/GenBank/DDBJ databases">
        <title>Bioinformatic expansion and discovery of thiopeptide antibiotics.</title>
        <authorList>
            <person name="Schwalen C.J."/>
            <person name="Hudson G.A."/>
            <person name="Mitchell D.A."/>
        </authorList>
    </citation>
    <scope>NUCLEOTIDE SEQUENCE [LARGE SCALE GENOMIC DNA]</scope>
    <source>
        <strain evidence="7 8">NRRL 8041</strain>
    </source>
</reference>
<dbReference type="GO" id="GO:0008194">
    <property type="term" value="F:UDP-glycosyltransferase activity"/>
    <property type="evidence" value="ECO:0007669"/>
    <property type="project" value="InterPro"/>
</dbReference>
<dbReference type="GO" id="GO:0016758">
    <property type="term" value="F:hexosyltransferase activity"/>
    <property type="evidence" value="ECO:0007669"/>
    <property type="project" value="UniProtKB-ARBA"/>
</dbReference>
<keyword evidence="8" id="KW-1185">Reference proteome</keyword>
<evidence type="ECO:0000313" key="7">
    <source>
        <dbReference type="EMBL" id="PYC63451.1"/>
    </source>
</evidence>
<dbReference type="GO" id="GO:0017000">
    <property type="term" value="P:antibiotic biosynthetic process"/>
    <property type="evidence" value="ECO:0007669"/>
    <property type="project" value="UniProtKB-KW"/>
</dbReference>
<keyword evidence="2" id="KW-0328">Glycosyltransferase</keyword>
<evidence type="ECO:0000256" key="1">
    <source>
        <dbReference type="ARBA" id="ARBA00006962"/>
    </source>
</evidence>
<dbReference type="InterPro" id="IPR048284">
    <property type="entry name" value="EryCIII-like_N"/>
</dbReference>
<keyword evidence="3 7" id="KW-0808">Transferase</keyword>
<dbReference type="FunFam" id="3.40.50.2000:FF:000072">
    <property type="entry name" value="Glycosyl transferase"/>
    <property type="match status" value="1"/>
</dbReference>
<dbReference type="Proteomes" id="UP000248333">
    <property type="component" value="Unassembled WGS sequence"/>
</dbReference>
<feature type="domain" description="Erythromycin biosynthesis protein CIII-like N-terminal" evidence="6">
    <location>
        <begin position="23"/>
        <end position="264"/>
    </location>
</feature>
<dbReference type="SUPFAM" id="SSF53756">
    <property type="entry name" value="UDP-Glycosyltransferase/glycogen phosphorylase"/>
    <property type="match status" value="1"/>
</dbReference>
<dbReference type="PANTHER" id="PTHR48050:SF13">
    <property type="entry name" value="STEROL 3-BETA-GLUCOSYLTRANSFERASE UGT80A2"/>
    <property type="match status" value="1"/>
</dbReference>
<dbReference type="OrthoDB" id="3863369at2"/>